<dbReference type="AlphaFoldDB" id="A0A5C5VWT5"/>
<dbReference type="Proteomes" id="UP000318995">
    <property type="component" value="Unassembled WGS sequence"/>
</dbReference>
<keyword evidence="1" id="KW-0472">Membrane</keyword>
<evidence type="ECO:0000313" key="3">
    <source>
        <dbReference type="Proteomes" id="UP000318995"/>
    </source>
</evidence>
<feature type="transmembrane region" description="Helical" evidence="1">
    <location>
        <begin position="249"/>
        <end position="269"/>
    </location>
</feature>
<feature type="transmembrane region" description="Helical" evidence="1">
    <location>
        <begin position="197"/>
        <end position="216"/>
    </location>
</feature>
<dbReference type="RefSeq" id="WP_146574999.1">
    <property type="nucleotide sequence ID" value="NZ_SJPH01000007.1"/>
</dbReference>
<comment type="caution">
    <text evidence="2">The sequence shown here is derived from an EMBL/GenBank/DDBJ whole genome shotgun (WGS) entry which is preliminary data.</text>
</comment>
<evidence type="ECO:0000256" key="1">
    <source>
        <dbReference type="SAM" id="Phobius"/>
    </source>
</evidence>
<keyword evidence="1" id="KW-1133">Transmembrane helix</keyword>
<name>A0A5C5VWT5_9BACT</name>
<sequence>MTNDDPLNRDRFYSVEDAEPKVVNQDDQEADDSAEYEVEPVDEHVAEQARLRAVQALREAESAIDINAIYHEMKEPVQWLPSLGSLRLRFGVKHLLITVTCAAIVLGMLRGGLLGGRAIAILIALVFVAILIVNVWVSWLENRQERRAIRRREHALAVARGEEVEPLDDDGEDSFESNLAEFYEDVRSGVKSARFSTADLLGGLGVAALLMLLPNFMGVANAWSLIGLLMVIGIAGAVTSLFSPPRVVMVGWGLAVIGYLLLSLAVLLAKSLGFI</sequence>
<keyword evidence="1" id="KW-0812">Transmembrane</keyword>
<reference evidence="2 3" key="1">
    <citation type="submission" date="2019-02" db="EMBL/GenBank/DDBJ databases">
        <title>Deep-cultivation of Planctomycetes and their phenomic and genomic characterization uncovers novel biology.</title>
        <authorList>
            <person name="Wiegand S."/>
            <person name="Jogler M."/>
            <person name="Boedeker C."/>
            <person name="Pinto D."/>
            <person name="Vollmers J."/>
            <person name="Rivas-Marin E."/>
            <person name="Kohn T."/>
            <person name="Peeters S.H."/>
            <person name="Heuer A."/>
            <person name="Rast P."/>
            <person name="Oberbeckmann S."/>
            <person name="Bunk B."/>
            <person name="Jeske O."/>
            <person name="Meyerdierks A."/>
            <person name="Storesund J.E."/>
            <person name="Kallscheuer N."/>
            <person name="Luecker S."/>
            <person name="Lage O.M."/>
            <person name="Pohl T."/>
            <person name="Merkel B.J."/>
            <person name="Hornburger P."/>
            <person name="Mueller R.-W."/>
            <person name="Bruemmer F."/>
            <person name="Labrenz M."/>
            <person name="Spormann A.M."/>
            <person name="Op Den Camp H."/>
            <person name="Overmann J."/>
            <person name="Amann R."/>
            <person name="Jetten M.S.M."/>
            <person name="Mascher T."/>
            <person name="Medema M.H."/>
            <person name="Devos D.P."/>
            <person name="Kaster A.-K."/>
            <person name="Ovreas L."/>
            <person name="Rohde M."/>
            <person name="Galperin M.Y."/>
            <person name="Jogler C."/>
        </authorList>
    </citation>
    <scope>NUCLEOTIDE SEQUENCE [LARGE SCALE GENOMIC DNA]</scope>
    <source>
        <strain evidence="2 3">Pla111</strain>
    </source>
</reference>
<gene>
    <name evidence="2" type="ORF">Pla111_27800</name>
</gene>
<feature type="transmembrane region" description="Helical" evidence="1">
    <location>
        <begin position="119"/>
        <end position="140"/>
    </location>
</feature>
<protein>
    <submittedName>
        <fullName evidence="2">Uncharacterized protein</fullName>
    </submittedName>
</protein>
<accession>A0A5C5VWT5</accession>
<feature type="transmembrane region" description="Helical" evidence="1">
    <location>
        <begin position="95"/>
        <end position="113"/>
    </location>
</feature>
<feature type="transmembrane region" description="Helical" evidence="1">
    <location>
        <begin position="222"/>
        <end position="242"/>
    </location>
</feature>
<keyword evidence="3" id="KW-1185">Reference proteome</keyword>
<dbReference type="EMBL" id="SJPH01000007">
    <property type="protein sequence ID" value="TWT42475.1"/>
    <property type="molecule type" value="Genomic_DNA"/>
</dbReference>
<evidence type="ECO:0000313" key="2">
    <source>
        <dbReference type="EMBL" id="TWT42475.1"/>
    </source>
</evidence>
<organism evidence="2 3">
    <name type="scientific">Botrimarina hoheduenensis</name>
    <dbReference type="NCBI Taxonomy" id="2528000"/>
    <lineage>
        <taxon>Bacteria</taxon>
        <taxon>Pseudomonadati</taxon>
        <taxon>Planctomycetota</taxon>
        <taxon>Planctomycetia</taxon>
        <taxon>Pirellulales</taxon>
        <taxon>Lacipirellulaceae</taxon>
        <taxon>Botrimarina</taxon>
    </lineage>
</organism>
<proteinExistence type="predicted"/>